<gene>
    <name evidence="4" type="ORF">G5A66_07235</name>
    <name evidence="3" type="ORF">G5A75_07255</name>
</gene>
<feature type="region of interest" description="Disordered" evidence="1">
    <location>
        <begin position="71"/>
        <end position="92"/>
    </location>
</feature>
<keyword evidence="2" id="KW-1133">Transmembrane helix</keyword>
<evidence type="ECO:0000256" key="1">
    <source>
        <dbReference type="SAM" id="MobiDB-lite"/>
    </source>
</evidence>
<keyword evidence="2" id="KW-0472">Membrane</keyword>
<comment type="caution">
    <text evidence="4">The sequence shown here is derived from an EMBL/GenBank/DDBJ whole genome shotgun (WGS) entry which is preliminary data.</text>
</comment>
<accession>A0A850HKJ9</accession>
<keyword evidence="2" id="KW-0812">Transmembrane</keyword>
<proteinExistence type="predicted"/>
<name>A0A850HKJ9_9FIRM</name>
<dbReference type="Proteomes" id="UP000528555">
    <property type="component" value="Unassembled WGS sequence"/>
</dbReference>
<keyword evidence="5" id="KW-1185">Reference proteome</keyword>
<organism evidence="4 5">
    <name type="scientific">Dorea phocaeensis</name>
    <dbReference type="NCBI Taxonomy" id="2040291"/>
    <lineage>
        <taxon>Bacteria</taxon>
        <taxon>Bacillati</taxon>
        <taxon>Bacillota</taxon>
        <taxon>Clostridia</taxon>
        <taxon>Lachnospirales</taxon>
        <taxon>Lachnospiraceae</taxon>
        <taxon>Dorea</taxon>
    </lineage>
</organism>
<dbReference type="RefSeq" id="WP_173814688.1">
    <property type="nucleotide sequence ID" value="NZ_JAAITX010000004.1"/>
</dbReference>
<feature type="transmembrane region" description="Helical" evidence="2">
    <location>
        <begin position="177"/>
        <end position="205"/>
    </location>
</feature>
<evidence type="ECO:0000313" key="6">
    <source>
        <dbReference type="Proteomes" id="UP000701680"/>
    </source>
</evidence>
<reference evidence="4" key="2">
    <citation type="submission" date="2020-02" db="EMBL/GenBank/DDBJ databases">
        <authorList>
            <person name="Littmann E."/>
            <person name="Sorbara M."/>
        </authorList>
    </citation>
    <scope>NUCLEOTIDE SEQUENCE</scope>
    <source>
        <strain evidence="4">MSK.17.11</strain>
        <strain evidence="3">MSK.17.38</strain>
    </source>
</reference>
<protein>
    <submittedName>
        <fullName evidence="4">DUF1700 domain-containing protein</fullName>
    </submittedName>
</protein>
<sequence length="226" mass="23771">MNRIEFMTELAALLQDVPVEERKEAMQYYNDYFDDAGEEEKDVVKELGSPEKVAENIKKDIGIQTEIASGGAQNTGANHTGAQDARAQNNGTQNVGTQNVGTQEQSNHIWKIVLIVLVVIFGLPLLLGIGGGVLGLLAGIIATVFSVILTAVLVVVSGVLAVVSGIALLIAEPAVGLALIGGGLIAGVCGVIASVLLVKLCMIAFPAAGRWITKMWNKVKNRKKVA</sequence>
<reference evidence="5 6" key="1">
    <citation type="journal article" date="2020" name="Cell Host Microbe">
        <title>Functional and Genomic Variation between Human-Derived Isolates of Lachnospiraceae Reveals Inter- and Intra-Species Diversity.</title>
        <authorList>
            <person name="Sorbara M.T."/>
            <person name="Littmann E.R."/>
            <person name="Fontana E."/>
            <person name="Moody T.U."/>
            <person name="Kohout C.E."/>
            <person name="Gjonbalaj M."/>
            <person name="Eaton V."/>
            <person name="Seok R."/>
            <person name="Leiner I.M."/>
            <person name="Pamer E.G."/>
        </authorList>
    </citation>
    <scope>NUCLEOTIDE SEQUENCE [LARGE SCALE GENOMIC DNA]</scope>
    <source>
        <strain evidence="4 5">MSK.17.11</strain>
        <strain evidence="3 6">MSK.17.38</strain>
    </source>
</reference>
<feature type="transmembrane region" description="Helical" evidence="2">
    <location>
        <begin position="147"/>
        <end position="170"/>
    </location>
</feature>
<evidence type="ECO:0000313" key="5">
    <source>
        <dbReference type="Proteomes" id="UP000528555"/>
    </source>
</evidence>
<feature type="compositionally biased region" description="Polar residues" evidence="1">
    <location>
        <begin position="71"/>
        <end position="81"/>
    </location>
</feature>
<dbReference type="EMBL" id="JAAIUO010000004">
    <property type="protein sequence ID" value="NSK14668.1"/>
    <property type="molecule type" value="Genomic_DNA"/>
</dbReference>
<dbReference type="EMBL" id="JAAITX010000004">
    <property type="protein sequence ID" value="NVH58442.1"/>
    <property type="molecule type" value="Genomic_DNA"/>
</dbReference>
<evidence type="ECO:0000313" key="4">
    <source>
        <dbReference type="EMBL" id="NVH58442.1"/>
    </source>
</evidence>
<dbReference type="Proteomes" id="UP000701680">
    <property type="component" value="Unassembled WGS sequence"/>
</dbReference>
<dbReference type="Pfam" id="PF22564">
    <property type="entry name" value="HAAS"/>
    <property type="match status" value="1"/>
</dbReference>
<feature type="transmembrane region" description="Helical" evidence="2">
    <location>
        <begin position="112"/>
        <end position="141"/>
    </location>
</feature>
<evidence type="ECO:0000313" key="3">
    <source>
        <dbReference type="EMBL" id="NSK14668.1"/>
    </source>
</evidence>
<dbReference type="AlphaFoldDB" id="A0A850HKJ9"/>
<evidence type="ECO:0000256" key="2">
    <source>
        <dbReference type="SAM" id="Phobius"/>
    </source>
</evidence>